<dbReference type="GO" id="GO:0038023">
    <property type="term" value="F:signaling receptor activity"/>
    <property type="evidence" value="ECO:0007669"/>
    <property type="project" value="TreeGrafter"/>
</dbReference>
<keyword evidence="9" id="KW-0675">Receptor</keyword>
<evidence type="ECO:0000256" key="2">
    <source>
        <dbReference type="ARBA" id="ARBA00009634"/>
    </source>
</evidence>
<feature type="compositionally biased region" description="Polar residues" evidence="11">
    <location>
        <begin position="1505"/>
        <end position="1535"/>
    </location>
</feature>
<dbReference type="Gene3D" id="3.40.50.10140">
    <property type="entry name" value="Toll/interleukin-1 receptor homology (TIR) domain"/>
    <property type="match status" value="1"/>
</dbReference>
<keyword evidence="4 12" id="KW-0812">Transmembrane</keyword>
<evidence type="ECO:0000313" key="15">
    <source>
        <dbReference type="Proteomes" id="UP000594260"/>
    </source>
</evidence>
<dbReference type="InterPro" id="IPR003591">
    <property type="entry name" value="Leu-rich_rpt_typical-subtyp"/>
</dbReference>
<dbReference type="PANTHER" id="PTHR24365">
    <property type="entry name" value="TOLL-LIKE RECEPTOR"/>
    <property type="match status" value="1"/>
</dbReference>
<dbReference type="OrthoDB" id="6409297at2759"/>
<dbReference type="Pfam" id="PF01582">
    <property type="entry name" value="TIR"/>
    <property type="match status" value="1"/>
</dbReference>
<dbReference type="Gene3D" id="3.80.10.10">
    <property type="entry name" value="Ribonuclease Inhibitor"/>
    <property type="match status" value="3"/>
</dbReference>
<dbReference type="KEGG" id="vde:111251947"/>
<feature type="transmembrane region" description="Helical" evidence="12">
    <location>
        <begin position="1260"/>
        <end position="1282"/>
    </location>
</feature>
<proteinExistence type="inferred from homology"/>
<keyword evidence="7 12" id="KW-1133">Transmembrane helix</keyword>
<evidence type="ECO:0000256" key="4">
    <source>
        <dbReference type="ARBA" id="ARBA00022692"/>
    </source>
</evidence>
<dbReference type="InterPro" id="IPR032675">
    <property type="entry name" value="LRR_dom_sf"/>
</dbReference>
<keyword evidence="5" id="KW-0732">Signal</keyword>
<dbReference type="GO" id="GO:0005886">
    <property type="term" value="C:plasma membrane"/>
    <property type="evidence" value="ECO:0007669"/>
    <property type="project" value="TreeGrafter"/>
</dbReference>
<evidence type="ECO:0000256" key="6">
    <source>
        <dbReference type="ARBA" id="ARBA00022737"/>
    </source>
</evidence>
<dbReference type="Pfam" id="PF13855">
    <property type="entry name" value="LRR_8"/>
    <property type="match status" value="2"/>
</dbReference>
<dbReference type="SMART" id="SM00365">
    <property type="entry name" value="LRR_SD22"/>
    <property type="match status" value="8"/>
</dbReference>
<keyword evidence="15" id="KW-1185">Reference proteome</keyword>
<dbReference type="GeneID" id="111251947"/>
<dbReference type="InterPro" id="IPR026906">
    <property type="entry name" value="LRR_5"/>
</dbReference>
<evidence type="ECO:0000256" key="10">
    <source>
        <dbReference type="ARBA" id="ARBA00023180"/>
    </source>
</evidence>
<dbReference type="Pfam" id="PF13306">
    <property type="entry name" value="LRR_5"/>
    <property type="match status" value="1"/>
</dbReference>
<dbReference type="SMART" id="SM00255">
    <property type="entry name" value="TIR"/>
    <property type="match status" value="1"/>
</dbReference>
<evidence type="ECO:0000256" key="9">
    <source>
        <dbReference type="ARBA" id="ARBA00023170"/>
    </source>
</evidence>
<dbReference type="InterPro" id="IPR000372">
    <property type="entry name" value="LRRNT"/>
</dbReference>
<evidence type="ECO:0000259" key="13">
    <source>
        <dbReference type="PROSITE" id="PS50104"/>
    </source>
</evidence>
<dbReference type="SMART" id="SM00013">
    <property type="entry name" value="LRRNT"/>
    <property type="match status" value="1"/>
</dbReference>
<dbReference type="InterPro" id="IPR001611">
    <property type="entry name" value="Leu-rich_rpt"/>
</dbReference>
<dbReference type="SUPFAM" id="SSF52058">
    <property type="entry name" value="L domain-like"/>
    <property type="match status" value="2"/>
</dbReference>
<protein>
    <recommendedName>
        <fullName evidence="13">TIR domain-containing protein</fullName>
    </recommendedName>
</protein>
<reference evidence="14" key="1">
    <citation type="submission" date="2021-01" db="UniProtKB">
        <authorList>
            <consortium name="EnsemblMetazoa"/>
        </authorList>
    </citation>
    <scope>IDENTIFICATION</scope>
</reference>
<evidence type="ECO:0000256" key="5">
    <source>
        <dbReference type="ARBA" id="ARBA00022729"/>
    </source>
</evidence>
<evidence type="ECO:0000256" key="8">
    <source>
        <dbReference type="ARBA" id="ARBA00023136"/>
    </source>
</evidence>
<evidence type="ECO:0000256" key="1">
    <source>
        <dbReference type="ARBA" id="ARBA00004479"/>
    </source>
</evidence>
<dbReference type="EnsemblMetazoa" id="XM_022809122">
    <property type="protein sequence ID" value="XP_022664857"/>
    <property type="gene ID" value="LOC111251947"/>
</dbReference>
<feature type="region of interest" description="Disordered" evidence="11">
    <location>
        <begin position="1505"/>
        <end position="1539"/>
    </location>
</feature>
<dbReference type="SMART" id="SM00369">
    <property type="entry name" value="LRR_TYP"/>
    <property type="match status" value="9"/>
</dbReference>
<name>A0A7M7MHZ2_VARDE</name>
<dbReference type="InterPro" id="IPR000483">
    <property type="entry name" value="Cys-rich_flank_reg_C"/>
</dbReference>
<feature type="region of interest" description="Disordered" evidence="11">
    <location>
        <begin position="305"/>
        <end position="328"/>
    </location>
</feature>
<keyword evidence="8 12" id="KW-0472">Membrane</keyword>
<evidence type="ECO:0000256" key="3">
    <source>
        <dbReference type="ARBA" id="ARBA00022614"/>
    </source>
</evidence>
<evidence type="ECO:0000256" key="12">
    <source>
        <dbReference type="SAM" id="Phobius"/>
    </source>
</evidence>
<evidence type="ECO:0000256" key="11">
    <source>
        <dbReference type="SAM" id="MobiDB-lite"/>
    </source>
</evidence>
<organism evidence="14 15">
    <name type="scientific">Varroa destructor</name>
    <name type="common">Honeybee mite</name>
    <dbReference type="NCBI Taxonomy" id="109461"/>
    <lineage>
        <taxon>Eukaryota</taxon>
        <taxon>Metazoa</taxon>
        <taxon>Ecdysozoa</taxon>
        <taxon>Arthropoda</taxon>
        <taxon>Chelicerata</taxon>
        <taxon>Arachnida</taxon>
        <taxon>Acari</taxon>
        <taxon>Parasitiformes</taxon>
        <taxon>Mesostigmata</taxon>
        <taxon>Gamasina</taxon>
        <taxon>Dermanyssoidea</taxon>
        <taxon>Varroidae</taxon>
        <taxon>Varroa</taxon>
    </lineage>
</organism>
<sequence length="1623" mass="180528">MPVKGERSCFSSRLSCKSLWCDLEVTSSSSRHARLPQRGCLTGTAIRRWVFVTLLLSSVLSWLLHETLAQHCLESNLVYFPGFKCCKEPLDSESGWRWICFRDGELPMEPPDPPETTSAKPNLTPLWTTTTLMPPAVDVLVTSAVTSPAMDTSRTSKAVKVNSTSTATSESIDTTTPIPQGTTIAVDRFATTKDPSINISLPSTTLINLAASTPEGSAFTPPEISTASFPGTEFLIVETTIPTDLTKVTPQTNKALTESKIDDTTSAHEITGNAAEENKDQDDGIRTGTAQILTFSTDVTNSIESTTPSFITTPAQSESSYPVTLKSSQPQATSPKAIFLNTEDSMLALIMTTSISTMYTLNKTEIVKEIIASNPLTTISTTIAPITSPSFTTHNPNSTFKPNQDKPGRVMVSAENSTVSPTGLPESIATVSIMNPISSAVTAATTDSDAKASGLRAPTVVGANTTPQPTAMSGPSKLTTSTIARELRISATTLVQHSTTPKPRFRRDANSFPIDEFLRKTGLEETQSALEIEYAKRPYGSHVTIDCNAEKFIAQPAPNVRGLFKYLNIKDVTSIKYIHCNLPTGRLKFVNIFEGNMRNITKLELDRPRTPGGPPAPSAFDGIATSIVELHIIWSANRDAPGITSLSDDFFKDFASLTALSLKANALESMPLSVNLLKKLKTLDISMNLITTVTSSMFAGLEALTTLYLAKNPIARFESKPFASLRYLTTLELNAVQASEVPENLFEGLSSLTYLKMDSWSNLKSVPPKLFAGTPSLETLHFSEAMSIGSLPDGLFDRMFQLNATYVRSCNLSSVPAKLFANAPVIRIIDFSGNALSEFPEGFFLENAKLEKIFFGGNRIRTLRNEFEMLYALKELNLNRNHLTEISSKAFENLISLQTLDISRNRISKIEKNALYHLKKLEKLDIRENQLQTFGGTTPTFSTGSPIREVYLSKNELTAFPWIQYHTLPKLSILDLDDNAIRYLEVPLFASLDTKVFVRRNRLEYVTVDLARSYPKQESVYNSAVGTHRFDLEGNPFKCDCHIYNFLRYLRKEMKPEVAEFEHVENYQCSDRDETLLSVKLDLLSCKINDCPPGCECFLRAHDASTHVRCRELGLASIPKLPLNVTHLDFEGNVLKRYPTELAQYTHLKEIMLDGNNIDNIDELFINTPPNLQLLSLTGNRLEVLRPITSNTSYRMALSHNPWTCDCSALEFKRFLLSNILNIPDYRSITCKNAYTVNGTDVSLLNDIPDDIFCPPDVSAYLASVIALSIIFIVTLLIIALYYNNRQLIIAYVYINFYNVFVCLFSESDLDEDKKFDAFISYSSNDRDIVMALLQELEKPQGDESSENLFKLCIHERDWLPGYNISWNIVNSVQNSRRTILVLSQDFLESLWFEVEFRTAYVQMMEDRINRLIVIIKGEIPPKENLDSDLRFLLGTKTYLEWGEKWFWEKLKYAMPHKGNIGGPLKNKIKPSELHKVLPMSVLTSKHQVPNLETVVRVEDAIENAQSNKAAKQSSPDDSTYGSMSESLAHDTSTAKMGHVNRGYEPVSTEDIHLICADPDPAGVIAQPKPAPRSARKKEAHQLQPITDASPPKNSPDLTPSHFKPSPVKSARVRHTTFKSEAQ</sequence>
<dbReference type="InterPro" id="IPR035897">
    <property type="entry name" value="Toll_tir_struct_dom_sf"/>
</dbReference>
<dbReference type="SMART" id="SM00082">
    <property type="entry name" value="LRRCT"/>
    <property type="match status" value="2"/>
</dbReference>
<evidence type="ECO:0000313" key="14">
    <source>
        <dbReference type="EnsemblMetazoa" id="XP_022664857"/>
    </source>
</evidence>
<dbReference type="GO" id="GO:0007165">
    <property type="term" value="P:signal transduction"/>
    <property type="evidence" value="ECO:0007669"/>
    <property type="project" value="InterPro"/>
</dbReference>
<dbReference type="PANTHER" id="PTHR24365:SF541">
    <property type="entry name" value="PROTEIN TOLL-RELATED"/>
    <property type="match status" value="1"/>
</dbReference>
<comment type="subcellular location">
    <subcellularLocation>
        <location evidence="1">Membrane</location>
        <topology evidence="1">Single-pass type I membrane protein</topology>
    </subcellularLocation>
</comment>
<dbReference type="InParanoid" id="A0A7M7MHZ2"/>
<dbReference type="Proteomes" id="UP000594260">
    <property type="component" value="Unplaced"/>
</dbReference>
<accession>A0A7M7MHZ2</accession>
<comment type="similarity">
    <text evidence="2">Belongs to the Toll-like receptor family.</text>
</comment>
<feature type="domain" description="TIR" evidence="13">
    <location>
        <begin position="1314"/>
        <end position="1455"/>
    </location>
</feature>
<dbReference type="PROSITE" id="PS51450">
    <property type="entry name" value="LRR"/>
    <property type="match status" value="2"/>
</dbReference>
<feature type="transmembrane region" description="Helical" evidence="12">
    <location>
        <begin position="1289"/>
        <end position="1307"/>
    </location>
</feature>
<dbReference type="RefSeq" id="XP_022664857.1">
    <property type="nucleotide sequence ID" value="XM_022809122.1"/>
</dbReference>
<evidence type="ECO:0000256" key="7">
    <source>
        <dbReference type="ARBA" id="ARBA00022989"/>
    </source>
</evidence>
<feature type="region of interest" description="Disordered" evidence="11">
    <location>
        <begin position="1560"/>
        <end position="1623"/>
    </location>
</feature>
<dbReference type="PROSITE" id="PS50104">
    <property type="entry name" value="TIR"/>
    <property type="match status" value="1"/>
</dbReference>
<keyword evidence="10" id="KW-0325">Glycoprotein</keyword>
<dbReference type="SUPFAM" id="SSF52200">
    <property type="entry name" value="Toll/Interleukin receptor TIR domain"/>
    <property type="match status" value="1"/>
</dbReference>
<keyword evidence="3" id="KW-0433">Leucine-rich repeat</keyword>
<dbReference type="InterPro" id="IPR000157">
    <property type="entry name" value="TIR_dom"/>
</dbReference>
<keyword evidence="6" id="KW-0677">Repeat</keyword>